<dbReference type="RefSeq" id="WP_128198102.1">
    <property type="nucleotide sequence ID" value="NZ_SACT01000002.1"/>
</dbReference>
<gene>
    <name evidence="2" type="ORF">ENE75_09965</name>
</gene>
<dbReference type="Proteomes" id="UP000288178">
    <property type="component" value="Unassembled WGS sequence"/>
</dbReference>
<evidence type="ECO:0000313" key="3">
    <source>
        <dbReference type="Proteomes" id="UP000288178"/>
    </source>
</evidence>
<organism evidence="2 3">
    <name type="scientific">Rubrivivax albus</name>
    <dbReference type="NCBI Taxonomy" id="2499835"/>
    <lineage>
        <taxon>Bacteria</taxon>
        <taxon>Pseudomonadati</taxon>
        <taxon>Pseudomonadota</taxon>
        <taxon>Betaproteobacteria</taxon>
        <taxon>Burkholderiales</taxon>
        <taxon>Sphaerotilaceae</taxon>
        <taxon>Rubrivivax</taxon>
    </lineage>
</organism>
<evidence type="ECO:0000313" key="2">
    <source>
        <dbReference type="EMBL" id="RVT52730.1"/>
    </source>
</evidence>
<dbReference type="SUPFAM" id="SSF55729">
    <property type="entry name" value="Acyl-CoA N-acyltransferases (Nat)"/>
    <property type="match status" value="1"/>
</dbReference>
<dbReference type="OrthoDB" id="9797178at2"/>
<sequence length="196" mass="20088">MSAPLTCRPTTAADLPALSTLAHAAFGPDEGPEIAALLHGLLGHPIVAGGHPQALSLAAADPGGRLCGHVLFTPVALAPAPTPAVPAAILAPLAVDPALQRQGLGQRLAREGLAQLRDAGTALVFVLGDPGYYTRLGFAPAARWGLQPEHAIPPAYGDAWMVQSLQPGALERLAADGVTRRVVCTGMLGEARYWGP</sequence>
<proteinExistence type="predicted"/>
<dbReference type="Gene3D" id="3.40.630.30">
    <property type="match status" value="1"/>
</dbReference>
<dbReference type="EMBL" id="SACT01000002">
    <property type="protein sequence ID" value="RVT52730.1"/>
    <property type="molecule type" value="Genomic_DNA"/>
</dbReference>
<dbReference type="PROSITE" id="PS51186">
    <property type="entry name" value="GNAT"/>
    <property type="match status" value="1"/>
</dbReference>
<protein>
    <submittedName>
        <fullName evidence="2">N-acetyltransferase</fullName>
    </submittedName>
</protein>
<name>A0A437JYM5_9BURK</name>
<dbReference type="GO" id="GO:0016747">
    <property type="term" value="F:acyltransferase activity, transferring groups other than amino-acyl groups"/>
    <property type="evidence" value="ECO:0007669"/>
    <property type="project" value="InterPro"/>
</dbReference>
<accession>A0A437JYM5</accession>
<dbReference type="CDD" id="cd04301">
    <property type="entry name" value="NAT_SF"/>
    <property type="match status" value="1"/>
</dbReference>
<dbReference type="AlphaFoldDB" id="A0A437JYM5"/>
<dbReference type="InterPro" id="IPR000182">
    <property type="entry name" value="GNAT_dom"/>
</dbReference>
<evidence type="ECO:0000259" key="1">
    <source>
        <dbReference type="PROSITE" id="PS51186"/>
    </source>
</evidence>
<reference evidence="2 3" key="1">
    <citation type="submission" date="2019-01" db="EMBL/GenBank/DDBJ databases">
        <authorList>
            <person name="Chen W.-M."/>
        </authorList>
    </citation>
    <scope>NUCLEOTIDE SEQUENCE [LARGE SCALE GENOMIC DNA]</scope>
    <source>
        <strain evidence="2 3">ICH-3</strain>
    </source>
</reference>
<dbReference type="Pfam" id="PF13527">
    <property type="entry name" value="Acetyltransf_9"/>
    <property type="match status" value="1"/>
</dbReference>
<keyword evidence="2" id="KW-0808">Transferase</keyword>
<keyword evidence="3" id="KW-1185">Reference proteome</keyword>
<dbReference type="InterPro" id="IPR016181">
    <property type="entry name" value="Acyl_CoA_acyltransferase"/>
</dbReference>
<comment type="caution">
    <text evidence="2">The sequence shown here is derived from an EMBL/GenBank/DDBJ whole genome shotgun (WGS) entry which is preliminary data.</text>
</comment>
<feature type="domain" description="N-acetyltransferase" evidence="1">
    <location>
        <begin position="5"/>
        <end position="166"/>
    </location>
</feature>